<protein>
    <submittedName>
        <fullName evidence="3">Tetratricopeptide_repeat/TPR_repeat</fullName>
    </submittedName>
</protein>
<feature type="region of interest" description="Disordered" evidence="2">
    <location>
        <begin position="17"/>
        <end position="36"/>
    </location>
</feature>
<feature type="compositionally biased region" description="Polar residues" evidence="2">
    <location>
        <begin position="783"/>
        <end position="793"/>
    </location>
</feature>
<feature type="compositionally biased region" description="Basic and acidic residues" evidence="2">
    <location>
        <begin position="831"/>
        <end position="841"/>
    </location>
</feature>
<accession>A0A3P3ZIV1</accession>
<organism evidence="3 4">
    <name type="scientific">Leishmania braziliensis MHOM/BR/75/M2904</name>
    <dbReference type="NCBI Taxonomy" id="420245"/>
    <lineage>
        <taxon>Eukaryota</taxon>
        <taxon>Discoba</taxon>
        <taxon>Euglenozoa</taxon>
        <taxon>Kinetoplastea</taxon>
        <taxon>Metakinetoplastina</taxon>
        <taxon>Trypanosomatida</taxon>
        <taxon>Trypanosomatidae</taxon>
        <taxon>Leishmaniinae</taxon>
        <taxon>Leishmania</taxon>
        <taxon>Leishmania braziliensis species complex</taxon>
    </lineage>
</organism>
<keyword evidence="1" id="KW-0802">TPR repeat</keyword>
<proteinExistence type="predicted"/>
<dbReference type="Proteomes" id="UP000319462">
    <property type="component" value="Chromosome 35"/>
</dbReference>
<dbReference type="PANTHER" id="PTHR45153">
    <property type="entry name" value="TETRATRICOPEPTIDE REPEAT PROTEIN 16"/>
    <property type="match status" value="1"/>
</dbReference>
<feature type="region of interest" description="Disordered" evidence="2">
    <location>
        <begin position="780"/>
        <end position="864"/>
    </location>
</feature>
<gene>
    <name evidence="3" type="ORF">LBRM2904_35.1860</name>
</gene>
<evidence type="ECO:0000256" key="2">
    <source>
        <dbReference type="SAM" id="MobiDB-lite"/>
    </source>
</evidence>
<dbReference type="InterPro" id="IPR019734">
    <property type="entry name" value="TPR_rpt"/>
</dbReference>
<dbReference type="InterPro" id="IPR011990">
    <property type="entry name" value="TPR-like_helical_dom_sf"/>
</dbReference>
<dbReference type="PROSITE" id="PS50005">
    <property type="entry name" value="TPR"/>
    <property type="match status" value="2"/>
</dbReference>
<dbReference type="Gene3D" id="1.25.40.10">
    <property type="entry name" value="Tetratricopeptide repeat domain"/>
    <property type="match status" value="4"/>
</dbReference>
<dbReference type="PANTHER" id="PTHR45153:SF1">
    <property type="entry name" value="TETRATRICOPEPTIDE REPEAT PROTEIN 16"/>
    <property type="match status" value="1"/>
</dbReference>
<dbReference type="SUPFAM" id="SSF48452">
    <property type="entry name" value="TPR-like"/>
    <property type="match status" value="1"/>
</dbReference>
<evidence type="ECO:0000256" key="1">
    <source>
        <dbReference type="PROSITE-ProRule" id="PRU00339"/>
    </source>
</evidence>
<feature type="repeat" description="TPR" evidence="1">
    <location>
        <begin position="620"/>
        <end position="653"/>
    </location>
</feature>
<dbReference type="SMART" id="SM00028">
    <property type="entry name" value="TPR"/>
    <property type="match status" value="6"/>
</dbReference>
<dbReference type="EMBL" id="LS997634">
    <property type="protein sequence ID" value="SYZ70004.1"/>
    <property type="molecule type" value="Genomic_DNA"/>
</dbReference>
<evidence type="ECO:0000313" key="3">
    <source>
        <dbReference type="EMBL" id="SYZ70004.1"/>
    </source>
</evidence>
<reference evidence="3 4" key="1">
    <citation type="submission" date="2018-09" db="EMBL/GenBank/DDBJ databases">
        <authorList>
            <person name="Peiro R."/>
            <person name="Begona"/>
            <person name="Cbmso G."/>
            <person name="Lopez M."/>
            <person name="Gonzalez S."/>
        </authorList>
    </citation>
    <scope>NUCLEOTIDE SEQUENCE [LARGE SCALE GENOMIC DNA]</scope>
</reference>
<sequence length="894" mass="98262">MWRARCTSASPTLRFTMSQSSSQPHQLASLPPSSSSLHHHLPRYPIAAGLPYAVQADRSCLETQGCSPIAAHPVRGRRHSCLATHCHAPGLLSSSLFFCGGASLQVIWIAGDTKRTAKLTFSAPFLLPHSVSITIIGEAMPAICFSSPFNGGTRGNPALSITAFKVREKYEAGMRLLQEGLVYEAIQLFQEASFFDVENVRPIVALAECYVFLCDLRSAIRCYWRALWSLDKKEMDDYCCRANGIHTDTDDRVSAADNRRSDASNSPAGEWLKSGEETLFSALPDGSQGTHEYDFEAAQKATPASFTAVEDHSPSDPSTPYVAGGIHSVERAACFSEPRRPLAKSVEAAAHAGPSLAPRSPAPRAELTVKDIRARLAGVLDALGLSLYRVGSVEQALRCTTEALELLDDAARAGEGGRNDMYVSKSSQLLTDPTISLHRGVYLMALQRDEEAEVLLEAHFAVFLQWRPQAAALLVQLYCNRQAFRKARMLLEVQEKADSGNPDSSKTPTEVHGNLDEVLRSGRGDTVSPSPPSAAVPESLAVAKYLFTELYARYRTAAFASNNEASITRCLGIYPNDIDLLFRRAQLNLSAGKHKQSVKDLFRCVRETNGEHKEAMEAMTKVLFTIGLSLNGEAEMQDAVTYYSESLKWRPDNVLVLLARGDCYTKMESFEEALADYESVLCFAPGQRDARQRIASLHDLWGRKLFSQGQPEQAEAEFTNAIKTDGQNPQFYYHRALCRLKLDQGRYALRDVLSCKELHPCAPHLCAFIARYLELVQPPEASQRGNTSRTSARQVVAGPVRAALPPPHRGTRAAHTPPALRDRGGPPALQRMHDRNTDDTPFHSANGGPSTATSVLPRIKRQVPKQKRAELEGWVRGCRTTLHQRETGAPAPVK</sequence>
<dbReference type="AlphaFoldDB" id="A0A3P3ZIV1"/>
<name>A0A3P3ZIV1_LEIBR</name>
<feature type="repeat" description="TPR" evidence="1">
    <location>
        <begin position="654"/>
        <end position="687"/>
    </location>
</feature>
<feature type="compositionally biased region" description="Low complexity" evidence="2">
    <location>
        <begin position="18"/>
        <end position="36"/>
    </location>
</feature>
<dbReference type="Pfam" id="PF13432">
    <property type="entry name" value="TPR_16"/>
    <property type="match status" value="1"/>
</dbReference>
<evidence type="ECO:0000313" key="4">
    <source>
        <dbReference type="Proteomes" id="UP000319462"/>
    </source>
</evidence>